<evidence type="ECO:0000313" key="2">
    <source>
        <dbReference type="Proteomes" id="UP000198287"/>
    </source>
</evidence>
<evidence type="ECO:0008006" key="3">
    <source>
        <dbReference type="Google" id="ProtNLM"/>
    </source>
</evidence>
<organism evidence="1 2">
    <name type="scientific">Folsomia candida</name>
    <name type="common">Springtail</name>
    <dbReference type="NCBI Taxonomy" id="158441"/>
    <lineage>
        <taxon>Eukaryota</taxon>
        <taxon>Metazoa</taxon>
        <taxon>Ecdysozoa</taxon>
        <taxon>Arthropoda</taxon>
        <taxon>Hexapoda</taxon>
        <taxon>Collembola</taxon>
        <taxon>Entomobryomorpha</taxon>
        <taxon>Isotomoidea</taxon>
        <taxon>Isotomidae</taxon>
        <taxon>Proisotominae</taxon>
        <taxon>Folsomia</taxon>
    </lineage>
</organism>
<protein>
    <recommendedName>
        <fullName evidence="3">F-box domain-containing protein</fullName>
    </recommendedName>
</protein>
<reference evidence="1 2" key="1">
    <citation type="submission" date="2015-12" db="EMBL/GenBank/DDBJ databases">
        <title>The genome of Folsomia candida.</title>
        <authorList>
            <person name="Faddeeva A."/>
            <person name="Derks M.F."/>
            <person name="Anvar Y."/>
            <person name="Smit S."/>
            <person name="Van Straalen N."/>
            <person name="Roelofs D."/>
        </authorList>
    </citation>
    <scope>NUCLEOTIDE SEQUENCE [LARGE SCALE GENOMIC DNA]</scope>
    <source>
        <strain evidence="1 2">VU population</strain>
        <tissue evidence="1">Whole body</tissue>
    </source>
</reference>
<comment type="caution">
    <text evidence="1">The sequence shown here is derived from an EMBL/GenBank/DDBJ whole genome shotgun (WGS) entry which is preliminary data.</text>
</comment>
<dbReference type="EMBL" id="LNIX01000016">
    <property type="protein sequence ID" value="OXA46135.1"/>
    <property type="molecule type" value="Genomic_DNA"/>
</dbReference>
<sequence>MSDGAIISNGNESNNGSLEYVADETEAPTIFISVIIRHLCKFLSTPQIKECRLICSSWNFGATPALKARTRTTLRLYPGEAWGAWNIWGDVVDKLKFSAIHVHLTVPAPHSYNLPPVDLSIFPLISTIRSISVNYLPGEQFNWVRELCKNIIVASASSLQDLNFEWEQPDPDFPGLEGTLFAKLHKLGLNFKRNKVLGRSDVVERIGRAIAESCPKLVTLETTCAHLCEMGRVGVMLNFPGTLRGFTLTGSLDARGMEALLQVPFGLRQLLLVDNHLHVDDHVATNFYKVLARHSSTLEVLGISFSNLENVPWKFPVFPALKDLRLHIVILGQVKSQKS</sequence>
<evidence type="ECO:0000313" key="1">
    <source>
        <dbReference type="EMBL" id="OXA46135.1"/>
    </source>
</evidence>
<name>A0A226DKR9_FOLCA</name>
<proteinExistence type="predicted"/>
<dbReference type="SUPFAM" id="SSF52047">
    <property type="entry name" value="RNI-like"/>
    <property type="match status" value="1"/>
</dbReference>
<keyword evidence="2" id="KW-1185">Reference proteome</keyword>
<dbReference type="Proteomes" id="UP000198287">
    <property type="component" value="Unassembled WGS sequence"/>
</dbReference>
<dbReference type="AlphaFoldDB" id="A0A226DKR9"/>
<gene>
    <name evidence="1" type="ORF">Fcan01_19182</name>
</gene>
<accession>A0A226DKR9</accession>